<dbReference type="GO" id="GO:0008360">
    <property type="term" value="P:regulation of cell shape"/>
    <property type="evidence" value="ECO:0007669"/>
    <property type="project" value="UniProtKB-KW"/>
</dbReference>
<keyword evidence="6" id="KW-0133">Cell shape</keyword>
<keyword evidence="15" id="KW-1185">Reference proteome</keyword>
<dbReference type="Gene3D" id="3.40.710.10">
    <property type="entry name" value="DD-peptidase/beta-lactamase superfamily"/>
    <property type="match status" value="1"/>
</dbReference>
<dbReference type="InterPro" id="IPR050515">
    <property type="entry name" value="Beta-lactam/transpept"/>
</dbReference>
<protein>
    <submittedName>
        <fullName evidence="14">Penicillin-binding protein</fullName>
    </submittedName>
</protein>
<name>A0A5M9I2X5_9FIRM</name>
<proteinExistence type="inferred from homology"/>
<feature type="domain" description="Penicillin-binding protein dimerisation" evidence="13">
    <location>
        <begin position="60"/>
        <end position="321"/>
    </location>
</feature>
<dbReference type="AlphaFoldDB" id="A0A5M9I2X5"/>
<dbReference type="Gene3D" id="3.90.1310.10">
    <property type="entry name" value="Penicillin-binding protein 2a (Domain 2)"/>
    <property type="match status" value="1"/>
</dbReference>
<keyword evidence="8 11" id="KW-1133">Transmembrane helix</keyword>
<organism evidence="14 15">
    <name type="scientific">Mediterraneibacter catenae</name>
    <dbReference type="NCBI Taxonomy" id="2594882"/>
    <lineage>
        <taxon>Bacteria</taxon>
        <taxon>Bacillati</taxon>
        <taxon>Bacillota</taxon>
        <taxon>Clostridia</taxon>
        <taxon>Lachnospirales</taxon>
        <taxon>Lachnospiraceae</taxon>
        <taxon>Mediterraneibacter</taxon>
    </lineage>
</organism>
<evidence type="ECO:0000256" key="11">
    <source>
        <dbReference type="SAM" id="Phobius"/>
    </source>
</evidence>
<evidence type="ECO:0000256" key="4">
    <source>
        <dbReference type="ARBA" id="ARBA00022475"/>
    </source>
</evidence>
<dbReference type="GO" id="GO:0071555">
    <property type="term" value="P:cell wall organization"/>
    <property type="evidence" value="ECO:0007669"/>
    <property type="project" value="UniProtKB-KW"/>
</dbReference>
<keyword evidence="7" id="KW-0573">Peptidoglycan synthesis</keyword>
<evidence type="ECO:0000256" key="2">
    <source>
        <dbReference type="ARBA" id="ARBA00004236"/>
    </source>
</evidence>
<keyword evidence="9 11" id="KW-0472">Membrane</keyword>
<evidence type="ECO:0000256" key="1">
    <source>
        <dbReference type="ARBA" id="ARBA00004167"/>
    </source>
</evidence>
<keyword evidence="10" id="KW-0961">Cell wall biogenesis/degradation</keyword>
<dbReference type="Proteomes" id="UP000322025">
    <property type="component" value="Unassembled WGS sequence"/>
</dbReference>
<keyword evidence="4" id="KW-1003">Cell membrane</keyword>
<evidence type="ECO:0000313" key="15">
    <source>
        <dbReference type="Proteomes" id="UP000322025"/>
    </source>
</evidence>
<feature type="domain" description="Penicillin-binding protein transpeptidase" evidence="12">
    <location>
        <begin position="605"/>
        <end position="920"/>
    </location>
</feature>
<gene>
    <name evidence="14" type="ORF">FNY66_07145</name>
</gene>
<comment type="similarity">
    <text evidence="3">Belongs to the transpeptidase family.</text>
</comment>
<reference evidence="14" key="1">
    <citation type="submission" date="2019-07" db="EMBL/GenBank/DDBJ databases">
        <authorList>
            <person name="Wongkuna S."/>
            <person name="Scaria J."/>
        </authorList>
    </citation>
    <scope>NUCLEOTIDE SEQUENCE [LARGE SCALE GENOMIC DNA]</scope>
    <source>
        <strain evidence="14">SW178</strain>
    </source>
</reference>
<feature type="transmembrane region" description="Helical" evidence="11">
    <location>
        <begin position="17"/>
        <end position="37"/>
    </location>
</feature>
<dbReference type="GO" id="GO:0009252">
    <property type="term" value="P:peptidoglycan biosynthetic process"/>
    <property type="evidence" value="ECO:0007669"/>
    <property type="project" value="UniProtKB-KW"/>
</dbReference>
<dbReference type="InterPro" id="IPR036138">
    <property type="entry name" value="PBP_dimer_sf"/>
</dbReference>
<dbReference type="SUPFAM" id="SSF56601">
    <property type="entry name" value="beta-lactamase/transpeptidase-like"/>
    <property type="match status" value="1"/>
</dbReference>
<evidence type="ECO:0000256" key="10">
    <source>
        <dbReference type="ARBA" id="ARBA00023316"/>
    </source>
</evidence>
<dbReference type="SUPFAM" id="SSF56519">
    <property type="entry name" value="Penicillin binding protein dimerisation domain"/>
    <property type="match status" value="1"/>
</dbReference>
<evidence type="ECO:0000259" key="13">
    <source>
        <dbReference type="Pfam" id="PF03717"/>
    </source>
</evidence>
<keyword evidence="5 11" id="KW-0812">Transmembrane</keyword>
<dbReference type="OrthoDB" id="9757901at2"/>
<evidence type="ECO:0000313" key="14">
    <source>
        <dbReference type="EMBL" id="KAA8501715.1"/>
    </source>
</evidence>
<dbReference type="EMBL" id="VMSO01000007">
    <property type="protein sequence ID" value="KAA8501715.1"/>
    <property type="molecule type" value="Genomic_DNA"/>
</dbReference>
<dbReference type="GO" id="GO:0071972">
    <property type="term" value="F:peptidoglycan L,D-transpeptidase activity"/>
    <property type="evidence" value="ECO:0007669"/>
    <property type="project" value="TreeGrafter"/>
</dbReference>
<dbReference type="GO" id="GO:0005886">
    <property type="term" value="C:plasma membrane"/>
    <property type="evidence" value="ECO:0007669"/>
    <property type="project" value="UniProtKB-SubCell"/>
</dbReference>
<dbReference type="InterPro" id="IPR012338">
    <property type="entry name" value="Beta-lactam/transpept-like"/>
</dbReference>
<dbReference type="PANTHER" id="PTHR30627">
    <property type="entry name" value="PEPTIDOGLYCAN D,D-TRANSPEPTIDASE"/>
    <property type="match status" value="1"/>
</dbReference>
<comment type="caution">
    <text evidence="14">The sequence shown here is derived from an EMBL/GenBank/DDBJ whole genome shotgun (WGS) entry which is preliminary data.</text>
</comment>
<evidence type="ECO:0000256" key="5">
    <source>
        <dbReference type="ARBA" id="ARBA00022692"/>
    </source>
</evidence>
<dbReference type="InterPro" id="IPR005311">
    <property type="entry name" value="PBP_dimer"/>
</dbReference>
<dbReference type="Pfam" id="PF00905">
    <property type="entry name" value="Transpeptidase"/>
    <property type="match status" value="1"/>
</dbReference>
<evidence type="ECO:0000256" key="8">
    <source>
        <dbReference type="ARBA" id="ARBA00022989"/>
    </source>
</evidence>
<comment type="subcellular location">
    <subcellularLocation>
        <location evidence="2">Cell membrane</location>
    </subcellularLocation>
    <subcellularLocation>
        <location evidence="1">Membrane</location>
        <topology evidence="1">Single-pass membrane protein</topology>
    </subcellularLocation>
</comment>
<accession>A0A5M9I2X5</accession>
<evidence type="ECO:0000256" key="9">
    <source>
        <dbReference type="ARBA" id="ARBA00023136"/>
    </source>
</evidence>
<evidence type="ECO:0000259" key="12">
    <source>
        <dbReference type="Pfam" id="PF00905"/>
    </source>
</evidence>
<dbReference type="PANTHER" id="PTHR30627:SF2">
    <property type="entry name" value="PEPTIDOGLYCAN D,D-TRANSPEPTIDASE MRDA"/>
    <property type="match status" value="1"/>
</dbReference>
<evidence type="ECO:0000256" key="7">
    <source>
        <dbReference type="ARBA" id="ARBA00022984"/>
    </source>
</evidence>
<dbReference type="Pfam" id="PF03717">
    <property type="entry name" value="PBP_dimer"/>
    <property type="match status" value="1"/>
</dbReference>
<evidence type="ECO:0000256" key="6">
    <source>
        <dbReference type="ARBA" id="ARBA00022960"/>
    </source>
</evidence>
<dbReference type="InterPro" id="IPR001460">
    <property type="entry name" value="PCN-bd_Tpept"/>
</dbReference>
<dbReference type="Gene3D" id="1.10.10.1230">
    <property type="entry name" value="Penicillin-binding protein, N-terminal non-catalytic domain, head sub-domain"/>
    <property type="match status" value="1"/>
</dbReference>
<sequence length="948" mass="104565">MIDRIKEGIEYIMKSRLMVLIIVFCLTSSVLIGRLFYLQIVRGEEYLENYELQIRRTSEIAATRGNIYDRNGNLLAYNELAYSVTIQDTVPTNTSSEDKNEILNNTLDQVLSIVENNGDSVIDSFGIILDSAGNYQFAETNETLRLRFIADVYGQAYTDDLTEEQKNQSASGIMHHLCSKRYGLDDENNDPEYILKMVNMRYAMGLNSYQQFLSTTLASDVSDETVAAIMENQSKLNGVDIEEESLRRYPDGKYFASIIGYIGPMSQDEYDNLAEDEKDKYSLSDLVGKSGIEQAFDSTLQGVKGKSTFYVDNLGKIIETVSRTDPKAGNDIYLTIDKDLQINAYNLLEEKIAGIVLSKLTNILDYDPSVENDASDIIIPISDAYHAFIANEVIDMDHFANDEAGTAEKAVYAVFQNSKESTLSGIMSQLESPDSAAYKDLSDEMKAYMSYICNDVLADKTGILLTSEIDTSDETYIAWRTDETISLNAYLNYAISQNWIDTSKLGDSAYSSSEEIYQALLTYIEEYLTDDSDFDKLLYEYLIKSGSVTGTQICAIVYEQGVLPMDEDAYSGLLRGTVDSYGWLYDKIQSLEITPGQLGLEPGSGGLVVTDPNTGDVLACVSYPGYDNNRLANTMDSAYYNQLNSGTSRPFYNRATQEETAPGSTFKMVSATAGLEEGIVDAGTTFSCNGVFSEVQPSPRCWVYPNGHGSLNAVGAIENSCNVYFYNIGYELGMDSEGNYDSTRGTDRLAKYAEMYGLGEKSGLEIDEAAPHISDEYSIQSAIGQGNNNFTVSQLNRYVTAVANRGTVYDLTLIDKVTDSSGSLLRDNEAEVVRTMDDISSSTWDQLHQGMELMVSSHATFSGLDFSMAGKTGTAQQNELHADHALFVGYAPADSPEISVAVRIVNGYNSGYASEIGRDVSQIYFNPDLKDKLITGEAANLGSEMAGD</sequence>
<dbReference type="GO" id="GO:0008658">
    <property type="term" value="F:penicillin binding"/>
    <property type="evidence" value="ECO:0007669"/>
    <property type="project" value="InterPro"/>
</dbReference>
<evidence type="ECO:0000256" key="3">
    <source>
        <dbReference type="ARBA" id="ARBA00007171"/>
    </source>
</evidence>